<evidence type="ECO:0000313" key="4">
    <source>
        <dbReference type="Proteomes" id="UP000825935"/>
    </source>
</evidence>
<protein>
    <submittedName>
        <fullName evidence="3">Uncharacterized protein</fullName>
    </submittedName>
</protein>
<accession>A0A8T2TXP7</accession>
<feature type="region of interest" description="Disordered" evidence="1">
    <location>
        <begin position="243"/>
        <end position="270"/>
    </location>
</feature>
<sequence length="314" mass="35280">MYSLELEAASNGHERPVQLSVSSTSGSSVANRPSLLRMDRTSNYQNRSTRTPEILALSNVTLCTSASRDRSKPLSFSSDNVVADHTSCYPTQGICDTEDNVRSAKDDSSANTQTPLSQAVTEIPTKRKRDWMSSLYGDAGGFLPASRSLEKDHPNTRLPPVQQHGLDDKRSYMMLRSNDGRTRLTNVRVLSGFHSFPTGWEQYLDLVTGETYYVNWKTRTKHCQLRCPEVQRCLEEGRNQQEQTQGLRSAQSNDPCMDYDSRGTTTTVDNNDSAERWLSRMTIRASAIAERMSPAQNPDLQQVLVSLHNKQRLP</sequence>
<evidence type="ECO:0000313" key="2">
    <source>
        <dbReference type="EMBL" id="KAH7427163.1"/>
    </source>
</evidence>
<dbReference type="EMBL" id="CM035415">
    <property type="protein sequence ID" value="KAH7427166.1"/>
    <property type="molecule type" value="Genomic_DNA"/>
</dbReference>
<keyword evidence="4" id="KW-1185">Reference proteome</keyword>
<dbReference type="AlphaFoldDB" id="A0A8T2TXP7"/>
<reference evidence="3" key="1">
    <citation type="submission" date="2021-08" db="EMBL/GenBank/DDBJ databases">
        <title>WGS assembly of Ceratopteris richardii.</title>
        <authorList>
            <person name="Marchant D.B."/>
            <person name="Chen G."/>
            <person name="Jenkins J."/>
            <person name="Shu S."/>
            <person name="Leebens-Mack J."/>
            <person name="Grimwood J."/>
            <person name="Schmutz J."/>
            <person name="Soltis P."/>
            <person name="Soltis D."/>
            <person name="Chen Z.-H."/>
        </authorList>
    </citation>
    <scope>NUCLEOTIDE SEQUENCE</scope>
    <source>
        <strain evidence="3">Whitten #5841</strain>
        <tissue evidence="3">Leaf</tissue>
    </source>
</reference>
<dbReference type="EMBL" id="CM035415">
    <property type="protein sequence ID" value="KAH7427167.1"/>
    <property type="molecule type" value="Genomic_DNA"/>
</dbReference>
<dbReference type="InterPro" id="IPR036020">
    <property type="entry name" value="WW_dom_sf"/>
</dbReference>
<proteinExistence type="predicted"/>
<gene>
    <name evidence="2" type="ORF">KP509_10G032600</name>
    <name evidence="3" type="ORF">KP509_10G032700</name>
</gene>
<comment type="caution">
    <text evidence="3">The sequence shown here is derived from an EMBL/GenBank/DDBJ whole genome shotgun (WGS) entry which is preliminary data.</text>
</comment>
<evidence type="ECO:0000256" key="1">
    <source>
        <dbReference type="SAM" id="MobiDB-lite"/>
    </source>
</evidence>
<organism evidence="3 4">
    <name type="scientific">Ceratopteris richardii</name>
    <name type="common">Triangle waterfern</name>
    <dbReference type="NCBI Taxonomy" id="49495"/>
    <lineage>
        <taxon>Eukaryota</taxon>
        <taxon>Viridiplantae</taxon>
        <taxon>Streptophyta</taxon>
        <taxon>Embryophyta</taxon>
        <taxon>Tracheophyta</taxon>
        <taxon>Polypodiopsida</taxon>
        <taxon>Polypodiidae</taxon>
        <taxon>Polypodiales</taxon>
        <taxon>Pteridineae</taxon>
        <taxon>Pteridaceae</taxon>
        <taxon>Parkerioideae</taxon>
        <taxon>Ceratopteris</taxon>
    </lineage>
</organism>
<feature type="compositionally biased region" description="Low complexity" evidence="1">
    <location>
        <begin position="20"/>
        <end position="29"/>
    </location>
</feature>
<dbReference type="EMBL" id="CM035415">
    <property type="protein sequence ID" value="KAH7427163.1"/>
    <property type="molecule type" value="Genomic_DNA"/>
</dbReference>
<dbReference type="OrthoDB" id="1983275at2759"/>
<dbReference type="EMBL" id="CM035415">
    <property type="protein sequence ID" value="KAH7427164.1"/>
    <property type="molecule type" value="Genomic_DNA"/>
</dbReference>
<evidence type="ECO:0000313" key="3">
    <source>
        <dbReference type="EMBL" id="KAH7427168.1"/>
    </source>
</evidence>
<dbReference type="EMBL" id="CM035415">
    <property type="protein sequence ID" value="KAH7427168.1"/>
    <property type="molecule type" value="Genomic_DNA"/>
</dbReference>
<feature type="compositionally biased region" description="Polar residues" evidence="1">
    <location>
        <begin position="243"/>
        <end position="254"/>
    </location>
</feature>
<dbReference type="Proteomes" id="UP000825935">
    <property type="component" value="Chromosome 10"/>
</dbReference>
<feature type="region of interest" description="Disordered" evidence="1">
    <location>
        <begin position="100"/>
        <end position="119"/>
    </location>
</feature>
<name>A0A8T2TXP7_CERRI</name>
<dbReference type="SUPFAM" id="SSF51045">
    <property type="entry name" value="WW domain"/>
    <property type="match status" value="1"/>
</dbReference>
<feature type="region of interest" description="Disordered" evidence="1">
    <location>
        <begin position="1"/>
        <end position="33"/>
    </location>
</feature>
<dbReference type="EMBL" id="CM035415">
    <property type="protein sequence ID" value="KAH7427165.1"/>
    <property type="molecule type" value="Genomic_DNA"/>
</dbReference>
<feature type="compositionally biased region" description="Polar residues" evidence="1">
    <location>
        <begin position="109"/>
        <end position="119"/>
    </location>
</feature>